<evidence type="ECO:0000256" key="4">
    <source>
        <dbReference type="ARBA" id="ARBA00022692"/>
    </source>
</evidence>
<reference evidence="11 12" key="1">
    <citation type="journal article" date="2014" name="Int. J. Syst. Evol. Microbiol.">
        <title>Description of Galbitalea soli gen. nov., sp. nov., and Frondihabitans sucicola sp. nov.</title>
        <authorList>
            <person name="Kim S.J."/>
            <person name="Lim J.M."/>
            <person name="Ahn J.H."/>
            <person name="Weon H.Y."/>
            <person name="Hamada M."/>
            <person name="Suzuki K."/>
            <person name="Ahn T.Y."/>
            <person name="Kwon S.W."/>
        </authorList>
    </citation>
    <scope>NUCLEOTIDE SEQUENCE [LARGE SCALE GENOMIC DNA]</scope>
    <source>
        <strain evidence="11 12">NBRC 108727</strain>
    </source>
</reference>
<feature type="transmembrane region" description="Helical" evidence="9">
    <location>
        <begin position="114"/>
        <end position="135"/>
    </location>
</feature>
<feature type="region of interest" description="Disordered" evidence="8">
    <location>
        <begin position="342"/>
        <end position="362"/>
    </location>
</feature>
<evidence type="ECO:0000256" key="7">
    <source>
        <dbReference type="ARBA" id="ARBA00023306"/>
    </source>
</evidence>
<gene>
    <name evidence="11" type="ORF">G3T37_01430</name>
</gene>
<dbReference type="EMBL" id="JAAGWZ010000001">
    <property type="protein sequence ID" value="NEM90014.1"/>
    <property type="molecule type" value="Genomic_DNA"/>
</dbReference>
<evidence type="ECO:0000313" key="12">
    <source>
        <dbReference type="Proteomes" id="UP000479756"/>
    </source>
</evidence>
<evidence type="ECO:0000256" key="6">
    <source>
        <dbReference type="ARBA" id="ARBA00023136"/>
    </source>
</evidence>
<protein>
    <submittedName>
        <fullName evidence="11">FtsQ-type POTRA domain-containing protein</fullName>
    </submittedName>
</protein>
<dbReference type="Gene3D" id="3.10.20.310">
    <property type="entry name" value="membrane protein fhac"/>
    <property type="match status" value="1"/>
</dbReference>
<dbReference type="GO" id="GO:0051301">
    <property type="term" value="P:cell division"/>
    <property type="evidence" value="ECO:0007669"/>
    <property type="project" value="UniProtKB-KW"/>
</dbReference>
<feature type="domain" description="POTRA" evidence="10">
    <location>
        <begin position="139"/>
        <end position="207"/>
    </location>
</feature>
<dbReference type="RefSeq" id="WP_163471698.1">
    <property type="nucleotide sequence ID" value="NZ_JAAGWZ010000001.1"/>
</dbReference>
<keyword evidence="4 9" id="KW-0812">Transmembrane</keyword>
<dbReference type="Pfam" id="PF08478">
    <property type="entry name" value="POTRA_1"/>
    <property type="match status" value="1"/>
</dbReference>
<evidence type="ECO:0000256" key="8">
    <source>
        <dbReference type="SAM" id="MobiDB-lite"/>
    </source>
</evidence>
<evidence type="ECO:0000256" key="2">
    <source>
        <dbReference type="ARBA" id="ARBA00022475"/>
    </source>
</evidence>
<evidence type="ECO:0000313" key="11">
    <source>
        <dbReference type="EMBL" id="NEM90014.1"/>
    </source>
</evidence>
<comment type="subcellular location">
    <subcellularLocation>
        <location evidence="1">Membrane</location>
    </subcellularLocation>
</comment>
<comment type="caution">
    <text evidence="11">The sequence shown here is derived from an EMBL/GenBank/DDBJ whole genome shotgun (WGS) entry which is preliminary data.</text>
</comment>
<proteinExistence type="predicted"/>
<dbReference type="Proteomes" id="UP000479756">
    <property type="component" value="Unassembled WGS sequence"/>
</dbReference>
<feature type="compositionally biased region" description="Low complexity" evidence="8">
    <location>
        <begin position="345"/>
        <end position="362"/>
    </location>
</feature>
<evidence type="ECO:0000256" key="9">
    <source>
        <dbReference type="SAM" id="Phobius"/>
    </source>
</evidence>
<feature type="region of interest" description="Disordered" evidence="8">
    <location>
        <begin position="1"/>
        <end position="95"/>
    </location>
</feature>
<keyword evidence="3" id="KW-0132">Cell division</keyword>
<dbReference type="GO" id="GO:0005886">
    <property type="term" value="C:plasma membrane"/>
    <property type="evidence" value="ECO:0007669"/>
    <property type="project" value="TreeGrafter"/>
</dbReference>
<keyword evidence="6 9" id="KW-0472">Membrane</keyword>
<evidence type="ECO:0000259" key="10">
    <source>
        <dbReference type="PROSITE" id="PS51779"/>
    </source>
</evidence>
<dbReference type="PROSITE" id="PS51779">
    <property type="entry name" value="POTRA"/>
    <property type="match status" value="1"/>
</dbReference>
<sequence>MKRPEGYDRHHRVAAAHDRAARPAATPASGKVRRAPRPHPPAEAPRAEAPLAKAPRARGGRGPADGSGSSRADHSSARESRRAGAESRRAERASRRLARAEARRFTRHSRRRRIALASVAGVVVVMLAVLAVAIFSPLLALRTVTVEGAKKLSAAEVSDAVRAQLGTPLALIDPAAVRRELSQFTLIRSYVTEIVPPSTMVIHIVEREPIATLADGDRFDQVDAAGVVLSTTDTRAGLPLIDVGDKGTGSPAFAAAVQVILSMPTSISSRVRTVSATTPDDVRLTLTGASQTVVWGNADESDLKARGLLIMLRRLTQCRAQPVIDVSSPSNLVCGPDPVLRRDGATATATPTPGPTSTLPTP</sequence>
<dbReference type="InterPro" id="IPR013685">
    <property type="entry name" value="POTRA_FtsQ_type"/>
</dbReference>
<feature type="compositionally biased region" description="Basic and acidic residues" evidence="8">
    <location>
        <begin position="71"/>
        <end position="95"/>
    </location>
</feature>
<evidence type="ECO:0000256" key="3">
    <source>
        <dbReference type="ARBA" id="ARBA00022618"/>
    </source>
</evidence>
<accession>A0A7C9PL61</accession>
<dbReference type="PANTHER" id="PTHR37820:SF1">
    <property type="entry name" value="CELL DIVISION PROTEIN FTSQ"/>
    <property type="match status" value="1"/>
</dbReference>
<name>A0A7C9PL61_9MICO</name>
<dbReference type="AlphaFoldDB" id="A0A7C9PL61"/>
<evidence type="ECO:0000256" key="1">
    <source>
        <dbReference type="ARBA" id="ARBA00004370"/>
    </source>
</evidence>
<dbReference type="InterPro" id="IPR034746">
    <property type="entry name" value="POTRA"/>
</dbReference>
<dbReference type="InterPro" id="IPR050487">
    <property type="entry name" value="FtsQ_DivIB"/>
</dbReference>
<evidence type="ECO:0000256" key="5">
    <source>
        <dbReference type="ARBA" id="ARBA00022989"/>
    </source>
</evidence>
<keyword evidence="5 9" id="KW-1133">Transmembrane helix</keyword>
<keyword evidence="7" id="KW-0131">Cell cycle</keyword>
<keyword evidence="12" id="KW-1185">Reference proteome</keyword>
<keyword evidence="2" id="KW-1003">Cell membrane</keyword>
<dbReference type="PANTHER" id="PTHR37820">
    <property type="entry name" value="CELL DIVISION PROTEIN DIVIB"/>
    <property type="match status" value="1"/>
</dbReference>
<organism evidence="11 12">
    <name type="scientific">Galbitalea soli</name>
    <dbReference type="NCBI Taxonomy" id="1268042"/>
    <lineage>
        <taxon>Bacteria</taxon>
        <taxon>Bacillati</taxon>
        <taxon>Actinomycetota</taxon>
        <taxon>Actinomycetes</taxon>
        <taxon>Micrococcales</taxon>
        <taxon>Microbacteriaceae</taxon>
        <taxon>Galbitalea</taxon>
    </lineage>
</organism>